<keyword evidence="4" id="KW-0460">Magnesium</keyword>
<dbReference type="InterPro" id="IPR005801">
    <property type="entry name" value="ADC_synthase"/>
</dbReference>
<evidence type="ECO:0000259" key="5">
    <source>
        <dbReference type="Pfam" id="PF00425"/>
    </source>
</evidence>
<dbReference type="GO" id="GO:0000287">
    <property type="term" value="F:magnesium ion binding"/>
    <property type="evidence" value="ECO:0007669"/>
    <property type="project" value="UniProtKB-UniRule"/>
</dbReference>
<evidence type="ECO:0000313" key="7">
    <source>
        <dbReference type="Proteomes" id="UP000219546"/>
    </source>
</evidence>
<feature type="active site" description="Proton acceptor" evidence="4">
    <location>
        <position position="224"/>
    </location>
</feature>
<feature type="active site" description="Proton donor" evidence="4">
    <location>
        <position position="273"/>
    </location>
</feature>
<dbReference type="OrthoDB" id="9803598at2"/>
<reference evidence="6 7" key="1">
    <citation type="submission" date="2017-08" db="EMBL/GenBank/DDBJ databases">
        <authorList>
            <person name="de Groot N.N."/>
        </authorList>
    </citation>
    <scope>NUCLEOTIDE SEQUENCE [LARGE SCALE GENOMIC DNA]</scope>
    <source>
        <strain evidence="6 7">JC228</strain>
    </source>
</reference>
<evidence type="ECO:0000256" key="3">
    <source>
        <dbReference type="ARBA" id="ARBA00023235"/>
    </source>
</evidence>
<organism evidence="6 7">
    <name type="scientific">Bacillus oleivorans</name>
    <dbReference type="NCBI Taxonomy" id="1448271"/>
    <lineage>
        <taxon>Bacteria</taxon>
        <taxon>Bacillati</taxon>
        <taxon>Bacillota</taxon>
        <taxon>Bacilli</taxon>
        <taxon>Bacillales</taxon>
        <taxon>Bacillaceae</taxon>
        <taxon>Bacillus</taxon>
    </lineage>
</organism>
<dbReference type="RefSeq" id="WP_097158876.1">
    <property type="nucleotide sequence ID" value="NZ_JBEPMQ010000004.1"/>
</dbReference>
<dbReference type="InterPro" id="IPR034681">
    <property type="entry name" value="MenF"/>
</dbReference>
<dbReference type="GO" id="GO:0008909">
    <property type="term" value="F:isochorismate synthase activity"/>
    <property type="evidence" value="ECO:0007669"/>
    <property type="project" value="UniProtKB-UniRule"/>
</dbReference>
<keyword evidence="4" id="KW-0479">Metal-binding</keyword>
<keyword evidence="4" id="KW-0474">Menaquinone biosynthesis</keyword>
<evidence type="ECO:0000256" key="4">
    <source>
        <dbReference type="HAMAP-Rule" id="MF_01935"/>
    </source>
</evidence>
<dbReference type="PANTHER" id="PTHR42839:SF1">
    <property type="entry name" value="ISOCHORISMATE SYNTHASE MENF"/>
    <property type="match status" value="1"/>
</dbReference>
<dbReference type="UniPathway" id="UPA01057">
    <property type="reaction ID" value="UER00163"/>
</dbReference>
<sequence length="469" mass="52703">MAVAQPVLFAAKALEAIHMAKQKNEPFFVSEILKIDAINPFLFYHAGQALYQNERFFWKNADDTLQLVGLGSAFSILSNEDHGRFAHVEEEWTKFKGRVVSDNKGKIEGAGPVLLGGFSFDPKKREAGIWSSFPNAQFFVPKFLLTIHNHKDVYLSVTFACKPYDEESIVKGVNQELEMLLSDARKSFENTRPLLVSKEEIAPDQWKASVSSAIDALKNKELEKVVLARKIKLTFEQELDVTSILQTLDQEQKDSFVFSFDWQGASFLGATPERLVRKKGDLAQSTCLAGSIGVGQSDDETAELGKWLLKDEKNTVEHNYVVQQITKTFENLCLEVQVDEKPKVLKMRDIQHLYTGIRGKVLHHVSLLDFVESLHPTPALGGTPRNKALQVIRDLEQMDRGFYAAPIGWCDFEDNGEFVVGLRSGLIQDHKATLFAGCGVVENSVPEKEYEETRIKFRPMLSALGGMEN</sequence>
<dbReference type="Pfam" id="PF00425">
    <property type="entry name" value="Chorismate_bind"/>
    <property type="match status" value="1"/>
</dbReference>
<dbReference type="PANTHER" id="PTHR42839">
    <property type="entry name" value="ISOCHORISMATE SYNTHASE ENTC"/>
    <property type="match status" value="1"/>
</dbReference>
<dbReference type="EC" id="5.4.4.2" evidence="4"/>
<dbReference type="NCBIfam" id="TIGR00543">
    <property type="entry name" value="isochor_syn"/>
    <property type="match status" value="1"/>
</dbReference>
<feature type="domain" description="Chorismate-utilising enzyme C-terminal" evidence="5">
    <location>
        <begin position="204"/>
        <end position="456"/>
    </location>
</feature>
<dbReference type="GO" id="GO:0009234">
    <property type="term" value="P:menaquinone biosynthetic process"/>
    <property type="evidence" value="ECO:0007669"/>
    <property type="project" value="UniProtKB-UniRule"/>
</dbReference>
<gene>
    <name evidence="4" type="primary">menF</name>
    <name evidence="6" type="ORF">SAMN05877753_10557</name>
</gene>
<accession>A0A285CW03</accession>
<proteinExistence type="inferred from homology"/>
<dbReference type="EMBL" id="OAOP01000005">
    <property type="protein sequence ID" value="SNX71216.1"/>
    <property type="molecule type" value="Genomic_DNA"/>
</dbReference>
<evidence type="ECO:0000256" key="2">
    <source>
        <dbReference type="ARBA" id="ARBA00005297"/>
    </source>
</evidence>
<feature type="binding site" evidence="4">
    <location>
        <position position="317"/>
    </location>
    <ligand>
        <name>Mg(2+)</name>
        <dbReference type="ChEBI" id="CHEBI:18420"/>
    </ligand>
</feature>
<keyword evidence="3 4" id="KW-0413">Isomerase</keyword>
<protein>
    <recommendedName>
        <fullName evidence="4">Isochorismate synthase MenF</fullName>
        <ecNumber evidence="4">5.4.4.2</ecNumber>
    </recommendedName>
    <alternativeName>
        <fullName evidence="4">Isochorismate mutase</fullName>
    </alternativeName>
</protein>
<comment type="catalytic activity">
    <reaction evidence="1 4">
        <text>chorismate = isochorismate</text>
        <dbReference type="Rhea" id="RHEA:18985"/>
        <dbReference type="ChEBI" id="CHEBI:29748"/>
        <dbReference type="ChEBI" id="CHEBI:29780"/>
        <dbReference type="EC" id="5.4.4.2"/>
    </reaction>
</comment>
<dbReference type="InterPro" id="IPR015890">
    <property type="entry name" value="Chorismate_C"/>
</dbReference>
<evidence type="ECO:0000313" key="6">
    <source>
        <dbReference type="EMBL" id="SNX71216.1"/>
    </source>
</evidence>
<comment type="function">
    <text evidence="4">Catalyzes the conversion of chorismate to isochorismate.</text>
</comment>
<dbReference type="SUPFAM" id="SSF56322">
    <property type="entry name" value="ADC synthase"/>
    <property type="match status" value="1"/>
</dbReference>
<dbReference type="InterPro" id="IPR004561">
    <property type="entry name" value="IsoChor_synthase"/>
</dbReference>
<dbReference type="UniPathway" id="UPA00079"/>
<comment type="cofactor">
    <cofactor evidence="4">
        <name>Mg(2+)</name>
        <dbReference type="ChEBI" id="CHEBI:18420"/>
    </cofactor>
</comment>
<comment type="pathway">
    <text evidence="4">Quinol/quinone metabolism; menaquinone biosynthesis.</text>
</comment>
<comment type="pathway">
    <text evidence="4">Quinol/quinone metabolism; 1,4-dihydroxy-2-naphthoate biosynthesis; 1,4-dihydroxy-2-naphthoate from chorismate: step 1/7.</text>
</comment>
<dbReference type="Gene3D" id="3.60.120.10">
    <property type="entry name" value="Anthranilate synthase"/>
    <property type="match status" value="1"/>
</dbReference>
<feature type="binding site" evidence="4">
    <location>
        <position position="452"/>
    </location>
    <ligand>
        <name>Mg(2+)</name>
        <dbReference type="ChEBI" id="CHEBI:18420"/>
    </ligand>
</feature>
<comment type="similarity">
    <text evidence="2 4">Belongs to the isochorismate synthase family.</text>
</comment>
<keyword evidence="7" id="KW-1185">Reference proteome</keyword>
<name>A0A285CW03_9BACI</name>
<dbReference type="GO" id="GO:0009697">
    <property type="term" value="P:salicylic acid biosynthetic process"/>
    <property type="evidence" value="ECO:0007669"/>
    <property type="project" value="TreeGrafter"/>
</dbReference>
<dbReference type="HAMAP" id="MF_01935">
    <property type="entry name" value="MenF"/>
    <property type="match status" value="1"/>
</dbReference>
<dbReference type="AlphaFoldDB" id="A0A285CW03"/>
<evidence type="ECO:0000256" key="1">
    <source>
        <dbReference type="ARBA" id="ARBA00000799"/>
    </source>
</evidence>
<dbReference type="Proteomes" id="UP000219546">
    <property type="component" value="Unassembled WGS sequence"/>
</dbReference>